<dbReference type="GO" id="GO:0022857">
    <property type="term" value="F:transmembrane transporter activity"/>
    <property type="evidence" value="ECO:0007669"/>
    <property type="project" value="InterPro"/>
</dbReference>
<feature type="transmembrane region" description="Helical" evidence="4">
    <location>
        <begin position="446"/>
        <end position="470"/>
    </location>
</feature>
<dbReference type="Proteomes" id="UP000054845">
    <property type="component" value="Unassembled WGS sequence"/>
</dbReference>
<dbReference type="Gene3D" id="1.20.1250.20">
    <property type="entry name" value="MFS general substrate transporter like domains"/>
    <property type="match status" value="2"/>
</dbReference>
<comment type="subcellular location">
    <subcellularLocation>
        <location evidence="1">Membrane</location>
        <topology evidence="1">Multi-pass membrane protein</topology>
    </subcellularLocation>
</comment>
<dbReference type="AlphaFoldDB" id="A0A0N7LBC6"/>
<accession>A0A0N7LBC6</accession>
<dbReference type="EMBL" id="CCYA01000276">
    <property type="protein sequence ID" value="CEH19010.1"/>
    <property type="molecule type" value="Genomic_DNA"/>
</dbReference>
<dbReference type="InterPro" id="IPR036259">
    <property type="entry name" value="MFS_trans_sf"/>
</dbReference>
<name>A0A0N7LBC6_9BASI</name>
<dbReference type="PANTHER" id="PTHR11360:SF287">
    <property type="entry name" value="MFS MONOCARBOXYLATE TRANSPORTER"/>
    <property type="match status" value="1"/>
</dbReference>
<comment type="similarity">
    <text evidence="2">Belongs to the major facilitator superfamily. Monocarboxylate porter (TC 2.A.1.13) family.</text>
</comment>
<keyword evidence="4" id="KW-0472">Membrane</keyword>
<organism evidence="5 6">
    <name type="scientific">Ceraceosorus bombacis</name>
    <dbReference type="NCBI Taxonomy" id="401625"/>
    <lineage>
        <taxon>Eukaryota</taxon>
        <taxon>Fungi</taxon>
        <taxon>Dikarya</taxon>
        <taxon>Basidiomycota</taxon>
        <taxon>Ustilaginomycotina</taxon>
        <taxon>Exobasidiomycetes</taxon>
        <taxon>Ceraceosorales</taxon>
        <taxon>Ceraceosoraceae</taxon>
        <taxon>Ceraceosorus</taxon>
    </lineage>
</organism>
<evidence type="ECO:0000313" key="6">
    <source>
        <dbReference type="Proteomes" id="UP000054845"/>
    </source>
</evidence>
<keyword evidence="6" id="KW-1185">Reference proteome</keyword>
<feature type="transmembrane region" description="Helical" evidence="4">
    <location>
        <begin position="405"/>
        <end position="426"/>
    </location>
</feature>
<feature type="transmembrane region" description="Helical" evidence="4">
    <location>
        <begin position="277"/>
        <end position="303"/>
    </location>
</feature>
<feature type="transmembrane region" description="Helical" evidence="4">
    <location>
        <begin position="138"/>
        <end position="158"/>
    </location>
</feature>
<feature type="transmembrane region" description="Helical" evidence="4">
    <location>
        <begin position="229"/>
        <end position="249"/>
    </location>
</feature>
<feature type="transmembrane region" description="Helical" evidence="4">
    <location>
        <begin position="371"/>
        <end position="393"/>
    </location>
</feature>
<feature type="transmembrane region" description="Helical" evidence="4">
    <location>
        <begin position="164"/>
        <end position="187"/>
    </location>
</feature>
<feature type="compositionally biased region" description="Polar residues" evidence="3">
    <location>
        <begin position="1"/>
        <end position="32"/>
    </location>
</feature>
<protein>
    <submittedName>
        <fullName evidence="5">Monocarboxylate transporter</fullName>
    </submittedName>
</protein>
<dbReference type="PANTHER" id="PTHR11360">
    <property type="entry name" value="MONOCARBOXYLATE TRANSPORTER"/>
    <property type="match status" value="1"/>
</dbReference>
<feature type="transmembrane region" description="Helical" evidence="4">
    <location>
        <begin position="315"/>
        <end position="334"/>
    </location>
</feature>
<dbReference type="SUPFAM" id="SSF103473">
    <property type="entry name" value="MFS general substrate transporter"/>
    <property type="match status" value="1"/>
</dbReference>
<proteinExistence type="inferred from homology"/>
<evidence type="ECO:0000256" key="1">
    <source>
        <dbReference type="ARBA" id="ARBA00004141"/>
    </source>
</evidence>
<dbReference type="GO" id="GO:0016020">
    <property type="term" value="C:membrane"/>
    <property type="evidence" value="ECO:0007669"/>
    <property type="project" value="UniProtKB-SubCell"/>
</dbReference>
<evidence type="ECO:0000256" key="4">
    <source>
        <dbReference type="SAM" id="Phobius"/>
    </source>
</evidence>
<dbReference type="Pfam" id="PF07690">
    <property type="entry name" value="MFS_1"/>
    <property type="match status" value="1"/>
</dbReference>
<evidence type="ECO:0000313" key="5">
    <source>
        <dbReference type="EMBL" id="CEH19010.1"/>
    </source>
</evidence>
<evidence type="ECO:0000256" key="3">
    <source>
        <dbReference type="SAM" id="MobiDB-lite"/>
    </source>
</evidence>
<feature type="transmembrane region" description="Helical" evidence="4">
    <location>
        <begin position="106"/>
        <end position="126"/>
    </location>
</feature>
<reference evidence="6" key="1">
    <citation type="submission" date="2014-09" db="EMBL/GenBank/DDBJ databases">
        <authorList>
            <person name="Sharma Rahul"/>
            <person name="Thines Marco"/>
        </authorList>
    </citation>
    <scope>NUCLEOTIDE SEQUENCE [LARGE SCALE GENOMIC DNA]</scope>
</reference>
<feature type="transmembrane region" description="Helical" evidence="4">
    <location>
        <begin position="346"/>
        <end position="365"/>
    </location>
</feature>
<evidence type="ECO:0000256" key="2">
    <source>
        <dbReference type="ARBA" id="ARBA00006727"/>
    </source>
</evidence>
<feature type="region of interest" description="Disordered" evidence="3">
    <location>
        <begin position="1"/>
        <end position="49"/>
    </location>
</feature>
<keyword evidence="4" id="KW-0812">Transmembrane</keyword>
<dbReference type="InterPro" id="IPR050327">
    <property type="entry name" value="Proton-linked_MCT"/>
</dbReference>
<dbReference type="OrthoDB" id="2213137at2759"/>
<feature type="transmembrane region" description="Helical" evidence="4">
    <location>
        <begin position="199"/>
        <end position="217"/>
    </location>
</feature>
<sequence length="479" mass="50294">MSEATITYPPQSVDATSYQPSPSAADQSTLDGTSEREGEGILGANDGEGQGIELAPVDGGVQAWTFVAAGAMYEMIAWGQSYSYGIFENYHKNDIRSPLYGKASPAATSAIGTLVIAGLHFAPFLLRGTFRTYPHLVKTSAIVATVLSAASLLAASFVPSNVGALLFLQGIFYGLTGGVGFALVVLWIPQWFDERMGTANGIIFSGSGLGGTIFPLVLNKLLQRVGFAWTLRVMSLYSLILAGGSLLLLKPRLPVRRPTALPRNPLRRLAPEGVKELWSPLALAQEAAVIFQTVAWCTISLYISSYTTSLGFSSTTATGVLSAFNAAATVGFFLVGRLVDGSSHTVLMAISTLVCSVLAFVLLGFTRSLPLLIVFALLFGTAGGGFTTFLGPISKTVALRGNQEIAAIHSATIFIRGVAAVLGPLLGSTLYNEHSSTFAVYGTNGFRGVVLYVGSSMTLAGGCSIAANWLSRRTTSPSS</sequence>
<dbReference type="InterPro" id="IPR011701">
    <property type="entry name" value="MFS"/>
</dbReference>
<keyword evidence="4" id="KW-1133">Transmembrane helix</keyword>